<sequence length="365" mass="41890">MEFSLRAFLVKLFTFRWVWPCIARFTPFRKTFSMVTWRDTPRNEVWSSYRSFFQSRGYALWVVKGYNLKPPNNNPRTPDGFSYENEHSANGPHGYGAGSPLHFPARTADSRDVFIVLLSDGIIGDNCVDTLRSIATGVNAAIDRNHALPMLQEIYCDNLVFGVFPLVGSYFAPAWFSNIAQVLEAMSQVMEGVAFLHDHLVAHRDLFPSNFLSSRRNGLWIPGKSQDFLRPRYYIIDFEWAVRFSPDSDPATRTVTGPPLSWDIYRRPPPPEMRSELPYCPFKADVWQVGKSFIRIVEHIENQIPEILEILRKMSTDRAEDRSSAREAVSQLNEVIARLPPQILQSPIEQVDDYSMDEGDSLEEE</sequence>
<dbReference type="PROSITE" id="PS50011">
    <property type="entry name" value="PROTEIN_KINASE_DOM"/>
    <property type="match status" value="1"/>
</dbReference>
<dbReference type="Proteomes" id="UP001150217">
    <property type="component" value="Unassembled WGS sequence"/>
</dbReference>
<feature type="region of interest" description="Disordered" evidence="1">
    <location>
        <begin position="346"/>
        <end position="365"/>
    </location>
</feature>
<dbReference type="InterPro" id="IPR011009">
    <property type="entry name" value="Kinase-like_dom_sf"/>
</dbReference>
<evidence type="ECO:0000256" key="1">
    <source>
        <dbReference type="SAM" id="MobiDB-lite"/>
    </source>
</evidence>
<feature type="domain" description="Protein kinase" evidence="3">
    <location>
        <begin position="1"/>
        <end position="365"/>
    </location>
</feature>
<evidence type="ECO:0000259" key="3">
    <source>
        <dbReference type="PROSITE" id="PS50011"/>
    </source>
</evidence>
<dbReference type="SUPFAM" id="SSF56112">
    <property type="entry name" value="Protein kinase-like (PK-like)"/>
    <property type="match status" value="1"/>
</dbReference>
<proteinExistence type="predicted"/>
<dbReference type="Gene3D" id="1.10.510.10">
    <property type="entry name" value="Transferase(Phosphotransferase) domain 1"/>
    <property type="match status" value="1"/>
</dbReference>
<evidence type="ECO:0000313" key="4">
    <source>
        <dbReference type="EMBL" id="KAJ4492552.1"/>
    </source>
</evidence>
<gene>
    <name evidence="4" type="ORF">C8R41DRAFT_832157</name>
</gene>
<evidence type="ECO:0000313" key="5">
    <source>
        <dbReference type="Proteomes" id="UP001150217"/>
    </source>
</evidence>
<reference evidence="4" key="1">
    <citation type="submission" date="2022-08" db="EMBL/GenBank/DDBJ databases">
        <title>A Global Phylogenomic Analysis of the Shiitake Genus Lentinula.</title>
        <authorList>
            <consortium name="DOE Joint Genome Institute"/>
            <person name="Sierra-Patev S."/>
            <person name="Min B."/>
            <person name="Naranjo-Ortiz M."/>
            <person name="Looney B."/>
            <person name="Konkel Z."/>
            <person name="Slot J.C."/>
            <person name="Sakamoto Y."/>
            <person name="Steenwyk J.L."/>
            <person name="Rokas A."/>
            <person name="Carro J."/>
            <person name="Camarero S."/>
            <person name="Ferreira P."/>
            <person name="Molpeceres G."/>
            <person name="Ruiz-Duenas F.J."/>
            <person name="Serrano A."/>
            <person name="Henrissat B."/>
            <person name="Drula E."/>
            <person name="Hughes K.W."/>
            <person name="Mata J.L."/>
            <person name="Ishikawa N.K."/>
            <person name="Vargas-Isla R."/>
            <person name="Ushijima S."/>
            <person name="Smith C.A."/>
            <person name="Ahrendt S."/>
            <person name="Andreopoulos W."/>
            <person name="He G."/>
            <person name="Labutti K."/>
            <person name="Lipzen A."/>
            <person name="Ng V."/>
            <person name="Riley R."/>
            <person name="Sandor L."/>
            <person name="Barry K."/>
            <person name="Martinez A.T."/>
            <person name="Xiao Y."/>
            <person name="Gibbons J.G."/>
            <person name="Terashima K."/>
            <person name="Grigoriev I.V."/>
            <person name="Hibbett D.S."/>
        </authorList>
    </citation>
    <scope>NUCLEOTIDE SEQUENCE</scope>
    <source>
        <strain evidence="4">RHP3577 ss4</strain>
    </source>
</reference>
<feature type="chain" id="PRO_5046930489" description="Protein kinase domain-containing protein" evidence="2">
    <location>
        <begin position="24"/>
        <end position="365"/>
    </location>
</feature>
<comment type="caution">
    <text evidence="4">The sequence shown here is derived from an EMBL/GenBank/DDBJ whole genome shotgun (WGS) entry which is preliminary data.</text>
</comment>
<keyword evidence="2" id="KW-0732">Signal</keyword>
<protein>
    <recommendedName>
        <fullName evidence="3">Protein kinase domain-containing protein</fullName>
    </recommendedName>
</protein>
<feature type="compositionally biased region" description="Acidic residues" evidence="1">
    <location>
        <begin position="350"/>
        <end position="365"/>
    </location>
</feature>
<accession>A0ABQ8VG11</accession>
<organism evidence="4 5">
    <name type="scientific">Lentinula lateritia</name>
    <dbReference type="NCBI Taxonomy" id="40482"/>
    <lineage>
        <taxon>Eukaryota</taxon>
        <taxon>Fungi</taxon>
        <taxon>Dikarya</taxon>
        <taxon>Basidiomycota</taxon>
        <taxon>Agaricomycotina</taxon>
        <taxon>Agaricomycetes</taxon>
        <taxon>Agaricomycetidae</taxon>
        <taxon>Agaricales</taxon>
        <taxon>Marasmiineae</taxon>
        <taxon>Omphalotaceae</taxon>
        <taxon>Lentinula</taxon>
    </lineage>
</organism>
<feature type="signal peptide" evidence="2">
    <location>
        <begin position="1"/>
        <end position="23"/>
    </location>
</feature>
<dbReference type="Pfam" id="PF00069">
    <property type="entry name" value="Pkinase"/>
    <property type="match status" value="1"/>
</dbReference>
<keyword evidence="5" id="KW-1185">Reference proteome</keyword>
<evidence type="ECO:0000256" key="2">
    <source>
        <dbReference type="SAM" id="SignalP"/>
    </source>
</evidence>
<name>A0ABQ8VG11_9AGAR</name>
<dbReference type="EMBL" id="JANVFT010000037">
    <property type="protein sequence ID" value="KAJ4492552.1"/>
    <property type="molecule type" value="Genomic_DNA"/>
</dbReference>
<dbReference type="InterPro" id="IPR000719">
    <property type="entry name" value="Prot_kinase_dom"/>
</dbReference>